<dbReference type="InParanoid" id="A0A1V8SHV0"/>
<dbReference type="AlphaFoldDB" id="A0A1V8SHV0"/>
<feature type="domain" description="Cupin type-2" evidence="1">
    <location>
        <begin position="45"/>
        <end position="113"/>
    </location>
</feature>
<reference evidence="3" key="1">
    <citation type="submission" date="2017-03" db="EMBL/GenBank/DDBJ databases">
        <title>Genomes of endolithic fungi from Antarctica.</title>
        <authorList>
            <person name="Coleine C."/>
            <person name="Masonjones S."/>
            <person name="Stajich J.E."/>
        </authorList>
    </citation>
    <scope>NUCLEOTIDE SEQUENCE [LARGE SCALE GENOMIC DNA]</scope>
    <source>
        <strain evidence="3">CCFEE 5527</strain>
    </source>
</reference>
<protein>
    <recommendedName>
        <fullName evidence="1">Cupin type-2 domain-containing protein</fullName>
    </recommendedName>
</protein>
<proteinExistence type="predicted"/>
<dbReference type="PANTHER" id="PTHR36440:SF1">
    <property type="entry name" value="PUTATIVE (AFU_ORTHOLOGUE AFUA_8G07350)-RELATED"/>
    <property type="match status" value="1"/>
</dbReference>
<sequence length="158" mass="17645">METPDREIVLVPAKTGEQFALQGGLTLRVMEDGSNTDNRIGAVELIIPPNTKGPPPHWHEMHDETFLVTQGTVRFHAKDGKHVDAKAGDYIVVPTKAAHTFSNPTDEEAKFFNTFTPAHYVNYFRLMHKWSLEGQKMDPEKVKKAIAYFATVGVDGPL</sequence>
<dbReference type="Gene3D" id="2.60.120.10">
    <property type="entry name" value="Jelly Rolls"/>
    <property type="match status" value="1"/>
</dbReference>
<dbReference type="OrthoDB" id="4124983at2759"/>
<dbReference type="Pfam" id="PF07883">
    <property type="entry name" value="Cupin_2"/>
    <property type="match status" value="1"/>
</dbReference>
<dbReference type="EMBL" id="NAJO01000046">
    <property type="protein sequence ID" value="OQN98441.1"/>
    <property type="molecule type" value="Genomic_DNA"/>
</dbReference>
<dbReference type="PANTHER" id="PTHR36440">
    <property type="entry name" value="PUTATIVE (AFU_ORTHOLOGUE AFUA_8G07350)-RELATED"/>
    <property type="match status" value="1"/>
</dbReference>
<dbReference type="InterPro" id="IPR013096">
    <property type="entry name" value="Cupin_2"/>
</dbReference>
<dbReference type="InterPro" id="IPR011051">
    <property type="entry name" value="RmlC_Cupin_sf"/>
</dbReference>
<organism evidence="2 3">
    <name type="scientific">Cryoendolithus antarcticus</name>
    <dbReference type="NCBI Taxonomy" id="1507870"/>
    <lineage>
        <taxon>Eukaryota</taxon>
        <taxon>Fungi</taxon>
        <taxon>Dikarya</taxon>
        <taxon>Ascomycota</taxon>
        <taxon>Pezizomycotina</taxon>
        <taxon>Dothideomycetes</taxon>
        <taxon>Dothideomycetidae</taxon>
        <taxon>Cladosporiales</taxon>
        <taxon>Cladosporiaceae</taxon>
        <taxon>Cryoendolithus</taxon>
    </lineage>
</organism>
<accession>A0A1V8SHV0</accession>
<dbReference type="InterPro" id="IPR014710">
    <property type="entry name" value="RmlC-like_jellyroll"/>
</dbReference>
<dbReference type="STRING" id="1507870.A0A1V8SHV0"/>
<evidence type="ECO:0000259" key="1">
    <source>
        <dbReference type="Pfam" id="PF07883"/>
    </source>
</evidence>
<evidence type="ECO:0000313" key="3">
    <source>
        <dbReference type="Proteomes" id="UP000192596"/>
    </source>
</evidence>
<dbReference type="Proteomes" id="UP000192596">
    <property type="component" value="Unassembled WGS sequence"/>
</dbReference>
<gene>
    <name evidence="2" type="ORF">B0A48_15711</name>
</gene>
<dbReference type="InterPro" id="IPR053146">
    <property type="entry name" value="QDO-like"/>
</dbReference>
<dbReference type="SUPFAM" id="SSF51182">
    <property type="entry name" value="RmlC-like cupins"/>
    <property type="match status" value="1"/>
</dbReference>
<evidence type="ECO:0000313" key="2">
    <source>
        <dbReference type="EMBL" id="OQN98441.1"/>
    </source>
</evidence>
<name>A0A1V8SHV0_9PEZI</name>
<comment type="caution">
    <text evidence="2">The sequence shown here is derived from an EMBL/GenBank/DDBJ whole genome shotgun (WGS) entry which is preliminary data.</text>
</comment>
<keyword evidence="3" id="KW-1185">Reference proteome</keyword>